<dbReference type="Proteomes" id="UP000237144">
    <property type="component" value="Unassembled WGS sequence"/>
</dbReference>
<dbReference type="STRING" id="741276.A0A2S5B1K5"/>
<feature type="region of interest" description="Disordered" evidence="1">
    <location>
        <begin position="441"/>
        <end position="462"/>
    </location>
</feature>
<keyword evidence="3" id="KW-1185">Reference proteome</keyword>
<feature type="compositionally biased region" description="Low complexity" evidence="1">
    <location>
        <begin position="14"/>
        <end position="39"/>
    </location>
</feature>
<proteinExistence type="predicted"/>
<dbReference type="OrthoDB" id="3253083at2759"/>
<evidence type="ECO:0000313" key="3">
    <source>
        <dbReference type="Proteomes" id="UP000237144"/>
    </source>
</evidence>
<feature type="region of interest" description="Disordered" evidence="1">
    <location>
        <begin position="1"/>
        <end position="43"/>
    </location>
</feature>
<evidence type="ECO:0000313" key="2">
    <source>
        <dbReference type="EMBL" id="POY70635.1"/>
    </source>
</evidence>
<sequence length="480" mass="52061">MPPRKKAGSDDKVTGASSKGKKAASTAASKPSKATSSKKATPDPLQAATARWIVPDTPTLSLAPSYTSGLAVRRLFFHSREWVAPLRADVAALLALFEEQHTAQESPLELMKRLWTETGWKWVLLLGCPEGQVRVDWANSLVRAFLEHLVSTEPTPPLQTIAAFLALYLLRAACCDSMQLLHIPLSPSESEQRRSKARQTVADRSRPSRTAALPLVLQLPTRLASAVDRDRSDGGAQVDPPPSADLTYVLHYFLSTNAFHLVPEQTFLHPPPQKWPFACLKHARRAERDARLQAAVLLGIEDELEEVSRGAVRPEVVENEDLDLRSRKRRRSESYNFGLDVDEPPPEPDPTAATDPWQVEALRNARARYLDAKTLNESGLAFATPSLLSKPMYEIQASILTQASLQTRQALGSLGDQASDLAAFAQAGGANAQGLLGLLDMPADGHSGDEGGQGGGTSTDGLERFRTAASTLLSSSRGMT</sequence>
<protein>
    <submittedName>
        <fullName evidence="2">Uncharacterized protein</fullName>
    </submittedName>
</protein>
<organism evidence="2 3">
    <name type="scientific">Rhodotorula taiwanensis</name>
    <dbReference type="NCBI Taxonomy" id="741276"/>
    <lineage>
        <taxon>Eukaryota</taxon>
        <taxon>Fungi</taxon>
        <taxon>Dikarya</taxon>
        <taxon>Basidiomycota</taxon>
        <taxon>Pucciniomycotina</taxon>
        <taxon>Microbotryomycetes</taxon>
        <taxon>Sporidiobolales</taxon>
        <taxon>Sporidiobolaceae</taxon>
        <taxon>Rhodotorula</taxon>
    </lineage>
</organism>
<comment type="caution">
    <text evidence="2">The sequence shown here is derived from an EMBL/GenBank/DDBJ whole genome shotgun (WGS) entry which is preliminary data.</text>
</comment>
<accession>A0A2S5B1K5</accession>
<dbReference type="EMBL" id="PJQD01000112">
    <property type="protein sequence ID" value="POY70635.1"/>
    <property type="molecule type" value="Genomic_DNA"/>
</dbReference>
<evidence type="ECO:0000256" key="1">
    <source>
        <dbReference type="SAM" id="MobiDB-lite"/>
    </source>
</evidence>
<name>A0A2S5B1K5_9BASI</name>
<dbReference type="AlphaFoldDB" id="A0A2S5B1K5"/>
<gene>
    <name evidence="2" type="ORF">BMF94_6341</name>
</gene>
<feature type="region of interest" description="Disordered" evidence="1">
    <location>
        <begin position="189"/>
        <end position="208"/>
    </location>
</feature>
<feature type="region of interest" description="Disordered" evidence="1">
    <location>
        <begin position="335"/>
        <end position="354"/>
    </location>
</feature>
<reference evidence="2 3" key="1">
    <citation type="journal article" date="2018" name="Front. Microbiol.">
        <title>Prospects for Fungal Bioremediation of Acidic Radioactive Waste Sites: Characterization and Genome Sequence of Rhodotorula taiwanensis MD1149.</title>
        <authorList>
            <person name="Tkavc R."/>
            <person name="Matrosova V.Y."/>
            <person name="Grichenko O.E."/>
            <person name="Gostincar C."/>
            <person name="Volpe R.P."/>
            <person name="Klimenkova P."/>
            <person name="Gaidamakova E.K."/>
            <person name="Zhou C.E."/>
            <person name="Stewart B.J."/>
            <person name="Lyman M.G."/>
            <person name="Malfatti S.A."/>
            <person name="Rubinfeld B."/>
            <person name="Courtot M."/>
            <person name="Singh J."/>
            <person name="Dalgard C.L."/>
            <person name="Hamilton T."/>
            <person name="Frey K.G."/>
            <person name="Gunde-Cimerman N."/>
            <person name="Dugan L."/>
            <person name="Daly M.J."/>
        </authorList>
    </citation>
    <scope>NUCLEOTIDE SEQUENCE [LARGE SCALE GENOMIC DNA]</scope>
    <source>
        <strain evidence="2 3">MD1149</strain>
    </source>
</reference>